<dbReference type="Proteomes" id="UP000287547">
    <property type="component" value="Unassembled WGS sequence"/>
</dbReference>
<dbReference type="AlphaFoldDB" id="A0A428YQS1"/>
<comment type="caution">
    <text evidence="1">The sequence shown here is derived from an EMBL/GenBank/DDBJ whole genome shotgun (WGS) entry which is preliminary data.</text>
</comment>
<proteinExistence type="predicted"/>
<reference evidence="1 2" key="1">
    <citation type="submission" date="2018-05" db="EMBL/GenBank/DDBJ databases">
        <title>Evolution of GPA BGCs.</title>
        <authorList>
            <person name="Waglechner N."/>
            <person name="Wright G.D."/>
        </authorList>
    </citation>
    <scope>NUCLEOTIDE SEQUENCE [LARGE SCALE GENOMIC DNA]</scope>
    <source>
        <strain evidence="1 2">A82846</strain>
    </source>
</reference>
<sequence length="172" mass="18379">MSKARRWALANADRLPTAYDDVISYPMAYRKAIVAALPPHTRSALWAEHIRRFQAAQPMLTGPQKEVIGEALRVVSRSFTADGNQAAPDALYEAAVAAFGVDKAQELLKTLGPKSDAVAPAASGAELEDCENACKTDGCGGGEVCYAEPWNCNRTSVGCGIFWLSPCDGTCR</sequence>
<dbReference type="NCBIfam" id="NF033852">
    <property type="entry name" value="fulvocin_rel"/>
    <property type="match status" value="1"/>
</dbReference>
<protein>
    <recommendedName>
        <fullName evidence="3">Bacteriocin fulvocin C-related protein</fullName>
    </recommendedName>
</protein>
<gene>
    <name evidence="1" type="ORF">DMH04_44095</name>
</gene>
<dbReference type="EMBL" id="QHKI01000064">
    <property type="protein sequence ID" value="RSM70794.1"/>
    <property type="molecule type" value="Genomic_DNA"/>
</dbReference>
<evidence type="ECO:0000313" key="1">
    <source>
        <dbReference type="EMBL" id="RSM70794.1"/>
    </source>
</evidence>
<organism evidence="1 2">
    <name type="scientific">Kibdelosporangium aridum</name>
    <dbReference type="NCBI Taxonomy" id="2030"/>
    <lineage>
        <taxon>Bacteria</taxon>
        <taxon>Bacillati</taxon>
        <taxon>Actinomycetota</taxon>
        <taxon>Actinomycetes</taxon>
        <taxon>Pseudonocardiales</taxon>
        <taxon>Pseudonocardiaceae</taxon>
        <taxon>Kibdelosporangium</taxon>
    </lineage>
</organism>
<evidence type="ECO:0008006" key="3">
    <source>
        <dbReference type="Google" id="ProtNLM"/>
    </source>
</evidence>
<accession>A0A428YQS1</accession>
<evidence type="ECO:0000313" key="2">
    <source>
        <dbReference type="Proteomes" id="UP000287547"/>
    </source>
</evidence>
<name>A0A428YQS1_KIBAR</name>